<evidence type="ECO:0000313" key="1">
    <source>
        <dbReference type="EMBL" id="KAE8156753.1"/>
    </source>
</evidence>
<proteinExistence type="predicted"/>
<reference evidence="1 2" key="1">
    <citation type="submission" date="2019-04" db="EMBL/GenBank/DDBJ databases">
        <title>Friends and foes A comparative genomics study of 23 Aspergillus species from section Flavi.</title>
        <authorList>
            <consortium name="DOE Joint Genome Institute"/>
            <person name="Kjaerbolling I."/>
            <person name="Vesth T."/>
            <person name="Frisvad J.C."/>
            <person name="Nybo J.L."/>
            <person name="Theobald S."/>
            <person name="Kildgaard S."/>
            <person name="Isbrandt T."/>
            <person name="Kuo A."/>
            <person name="Sato A."/>
            <person name="Lyhne E.K."/>
            <person name="Kogle M.E."/>
            <person name="Wiebenga A."/>
            <person name="Kun R.S."/>
            <person name="Lubbers R.J."/>
            <person name="Makela M.R."/>
            <person name="Barry K."/>
            <person name="Chovatia M."/>
            <person name="Clum A."/>
            <person name="Daum C."/>
            <person name="Haridas S."/>
            <person name="He G."/>
            <person name="LaButti K."/>
            <person name="Lipzen A."/>
            <person name="Mondo S."/>
            <person name="Riley R."/>
            <person name="Salamov A."/>
            <person name="Simmons B.A."/>
            <person name="Magnuson J.K."/>
            <person name="Henrissat B."/>
            <person name="Mortensen U.H."/>
            <person name="Larsen T.O."/>
            <person name="Devries R.P."/>
            <person name="Grigoriev I.V."/>
            <person name="Machida M."/>
            <person name="Baker S.E."/>
            <person name="Andersen M.R."/>
        </authorList>
    </citation>
    <scope>NUCLEOTIDE SEQUENCE [LARGE SCALE GENOMIC DNA]</scope>
    <source>
        <strain evidence="1 2">CBS 117626</strain>
    </source>
</reference>
<dbReference type="PROSITE" id="PS51257">
    <property type="entry name" value="PROKAR_LIPOPROTEIN"/>
    <property type="match status" value="1"/>
</dbReference>
<sequence>MLWRGVTGMNGLISSCIAIDVLLAGYTEYYLPPGPGSVIYKASLLPGIKLSRYTKGTLEMIVGATKVVVGIALV</sequence>
<dbReference type="OrthoDB" id="5427070at2759"/>
<dbReference type="AlphaFoldDB" id="A0A5N6UDX7"/>
<evidence type="ECO:0000313" key="2">
    <source>
        <dbReference type="Proteomes" id="UP000326950"/>
    </source>
</evidence>
<dbReference type="EMBL" id="ML738748">
    <property type="protein sequence ID" value="KAE8156753.1"/>
    <property type="molecule type" value="Genomic_DNA"/>
</dbReference>
<keyword evidence="2" id="KW-1185">Reference proteome</keyword>
<accession>A0A5N6UDX7</accession>
<protein>
    <submittedName>
        <fullName evidence="1">Uncharacterized protein</fullName>
    </submittedName>
</protein>
<organism evidence="1 2">
    <name type="scientific">Aspergillus tamarii</name>
    <dbReference type="NCBI Taxonomy" id="41984"/>
    <lineage>
        <taxon>Eukaryota</taxon>
        <taxon>Fungi</taxon>
        <taxon>Dikarya</taxon>
        <taxon>Ascomycota</taxon>
        <taxon>Pezizomycotina</taxon>
        <taxon>Eurotiomycetes</taxon>
        <taxon>Eurotiomycetidae</taxon>
        <taxon>Eurotiales</taxon>
        <taxon>Aspergillaceae</taxon>
        <taxon>Aspergillus</taxon>
        <taxon>Aspergillus subgen. Circumdati</taxon>
    </lineage>
</organism>
<name>A0A5N6UDX7_ASPTM</name>
<dbReference type="Proteomes" id="UP000326950">
    <property type="component" value="Unassembled WGS sequence"/>
</dbReference>
<gene>
    <name evidence="1" type="ORF">BDV40DRAFT_69028</name>
</gene>